<dbReference type="FunFam" id="1.20.1640.10:FF:000001">
    <property type="entry name" value="Efflux pump membrane transporter"/>
    <property type="match status" value="1"/>
</dbReference>
<dbReference type="EMBL" id="VCDI01000001">
    <property type="protein sequence ID" value="TLU74120.1"/>
    <property type="molecule type" value="Genomic_DNA"/>
</dbReference>
<evidence type="ECO:0000256" key="8">
    <source>
        <dbReference type="SAM" id="MobiDB-lite"/>
    </source>
</evidence>
<dbReference type="Proteomes" id="UP000305654">
    <property type="component" value="Unassembled WGS sequence"/>
</dbReference>
<keyword evidence="2" id="KW-0813">Transport</keyword>
<keyword evidence="7 9" id="KW-0472">Membrane</keyword>
<accession>A0A5R9J928</accession>
<protein>
    <submittedName>
        <fullName evidence="10">Nodulation protein</fullName>
    </submittedName>
</protein>
<feature type="transmembrane region" description="Helical" evidence="9">
    <location>
        <begin position="541"/>
        <end position="558"/>
    </location>
</feature>
<evidence type="ECO:0000256" key="7">
    <source>
        <dbReference type="ARBA" id="ARBA00023136"/>
    </source>
</evidence>
<dbReference type="SUPFAM" id="SSF82866">
    <property type="entry name" value="Multidrug efflux transporter AcrB transmembrane domain"/>
    <property type="match status" value="2"/>
</dbReference>
<feature type="compositionally biased region" description="Low complexity" evidence="8">
    <location>
        <begin position="816"/>
        <end position="865"/>
    </location>
</feature>
<evidence type="ECO:0000256" key="1">
    <source>
        <dbReference type="ARBA" id="ARBA00004429"/>
    </source>
</evidence>
<dbReference type="Gene3D" id="1.20.1640.10">
    <property type="entry name" value="Multidrug efflux transporter AcrB transmembrane domain"/>
    <property type="match status" value="3"/>
</dbReference>
<keyword evidence="3" id="KW-1003">Cell membrane</keyword>
<feature type="transmembrane region" description="Helical" evidence="9">
    <location>
        <begin position="1068"/>
        <end position="1089"/>
    </location>
</feature>
<keyword evidence="5 9" id="KW-0812">Transmembrane</keyword>
<evidence type="ECO:0000313" key="10">
    <source>
        <dbReference type="EMBL" id="TLU74120.1"/>
    </source>
</evidence>
<comment type="subcellular location">
    <subcellularLocation>
        <location evidence="1">Cell inner membrane</location>
        <topology evidence="1">Multi-pass membrane protein</topology>
    </subcellularLocation>
</comment>
<name>A0A5R9J928_9PROT</name>
<reference evidence="10 11" key="1">
    <citation type="submission" date="2019-05" db="EMBL/GenBank/DDBJ databases">
        <authorList>
            <person name="Pankratov T."/>
            <person name="Grouzdev D."/>
        </authorList>
    </citation>
    <scope>NUCLEOTIDE SEQUENCE [LARGE SCALE GENOMIC DNA]</scope>
    <source>
        <strain evidence="10 11">KEBCLARHB70R</strain>
    </source>
</reference>
<dbReference type="PRINTS" id="PR00702">
    <property type="entry name" value="ACRIFLAVINRP"/>
</dbReference>
<keyword evidence="11" id="KW-1185">Reference proteome</keyword>
<evidence type="ECO:0000256" key="6">
    <source>
        <dbReference type="ARBA" id="ARBA00022989"/>
    </source>
</evidence>
<evidence type="ECO:0000256" key="5">
    <source>
        <dbReference type="ARBA" id="ARBA00022692"/>
    </source>
</evidence>
<dbReference type="GO" id="GO:0042910">
    <property type="term" value="F:xenobiotic transmembrane transporter activity"/>
    <property type="evidence" value="ECO:0007669"/>
    <property type="project" value="TreeGrafter"/>
</dbReference>
<dbReference type="OrthoDB" id="9806532at2"/>
<feature type="transmembrane region" description="Helical" evidence="9">
    <location>
        <begin position="997"/>
        <end position="1017"/>
    </location>
</feature>
<keyword evidence="6 9" id="KW-1133">Transmembrane helix</keyword>
<feature type="transmembrane region" description="Helical" evidence="9">
    <location>
        <begin position="1101"/>
        <end position="1127"/>
    </location>
</feature>
<dbReference type="InterPro" id="IPR001036">
    <property type="entry name" value="Acrflvin-R"/>
</dbReference>
<dbReference type="GO" id="GO:0005886">
    <property type="term" value="C:plasma membrane"/>
    <property type="evidence" value="ECO:0007669"/>
    <property type="project" value="UniProtKB-SubCell"/>
</dbReference>
<dbReference type="RefSeq" id="WP_138324373.1">
    <property type="nucleotide sequence ID" value="NZ_VCDI01000001.1"/>
</dbReference>
<feature type="compositionally biased region" description="Polar residues" evidence="8">
    <location>
        <begin position="789"/>
        <end position="801"/>
    </location>
</feature>
<dbReference type="InterPro" id="IPR027463">
    <property type="entry name" value="AcrB_DN_DC_subdom"/>
</dbReference>
<feature type="transmembrane region" description="Helical" evidence="9">
    <location>
        <begin position="387"/>
        <end position="410"/>
    </location>
</feature>
<dbReference type="Pfam" id="PF00873">
    <property type="entry name" value="ACR_tran"/>
    <property type="match status" value="2"/>
</dbReference>
<proteinExistence type="predicted"/>
<dbReference type="Gene3D" id="3.30.70.1430">
    <property type="entry name" value="Multidrug efflux transporter AcrB pore domain"/>
    <property type="match status" value="2"/>
</dbReference>
<sequence>MNISRPFVLRPVATTLLTLALLLAGVFAYVKLPVAPLPQVDFPTILVRAQQPGGSPDEVATSVAAPLERHLGQIAGVTEMTSQSVQGQVQIVVQFDFSRDVNGAAGDVQAAIQAARADLPTSLRTNPSYFKFNPANSPIMILTLTSATRTMPELFDYATNVLQQSLSSIRGVGRTEPGGSSLPAVRVEMNPLPLFKYGIGFEDVRAALASANADSPKGFIDQGPRRYQLDTNDQARRAADYRDLIIAYRNNSPVRLKDVSEITDSVEDLRNLGMYNGIPAVIVLIYPQADANVVKTTDQIKAMLPTLRAAMPGGVELHLAIDRSSTIRASLRDTQFTLAISVVLVILVVLVFLRTWRSTLIPAVAVPTSIISTFAAMYLLGFSLDNLSLMALTVATGFVVDDAIVVLENIARHMEAGMPRREAALLGAREVGFTVLSITVSLVAVFSPILLLGGIAGRLFFEFAMTLTLTILVSFVLALTTVPMLCALVLQVRPHGALPAPRSVGPIRRFTASLSSRLEIALAGLQEGYERSLSWALKHSLLVVLTLPLTIGLTVLLFNRMPKGFFPNEDVGLLIGTIRGEQSISFQNISGKLKQVEQVILADPDIDSVSGYTGGGDHGANTGMVFVQLKDIGLRHDSTDETIARLDRKLSHMTGADFFLRSAADVRAGGRQSNANYQYTLETDDSNLLYKWMPKLERALQHRPELTDVSSDVQQGGPATEVQIDRDTAAKLQVTPQLISNTLYDAFGQRSASVIYNALNQYHVVMEVAPRYWQSPDILSQIWVSTAGGTANGSTSSNTIRVASGSKTNGAGGAAGSSSTTSTGSSAGASSSSTTSTGTSSAGSTTSGAASGATATTGTQSTSAQSLANSISNSLANGRGTSNGSAVSSSAETMVPLSAVTRIVQSTTPLQISHQGNFVAATVSFNLAAGKSLSDAATIIADTMVAIRMPASIHGSFAGTAAQFQKTVSNEPLLILAALAAVYVTLGVLYESYIHPITILSTLPSAGVGAILALQLFGEEFSLIAMIGVILLIGIVKKNAILLVDFALSAERNEGLSPFDAIHKACLLRFRPIMMTTFAAALGALPLVFGHGYGNELRRPLGLSVVGGLVVSQALTLYTTPVVYLYLDRMRHWWARRWQRRRRRPLQDAPAE</sequence>
<feature type="transmembrane region" description="Helical" evidence="9">
    <location>
        <begin position="463"/>
        <end position="490"/>
    </location>
</feature>
<evidence type="ECO:0000256" key="2">
    <source>
        <dbReference type="ARBA" id="ARBA00022448"/>
    </source>
</evidence>
<feature type="transmembrane region" description="Helical" evidence="9">
    <location>
        <begin position="973"/>
        <end position="990"/>
    </location>
</feature>
<dbReference type="AlphaFoldDB" id="A0A5R9J928"/>
<gene>
    <name evidence="10" type="ORF">FE263_02605</name>
</gene>
<evidence type="ECO:0000256" key="9">
    <source>
        <dbReference type="SAM" id="Phobius"/>
    </source>
</evidence>
<feature type="transmembrane region" description="Helical" evidence="9">
    <location>
        <begin position="336"/>
        <end position="353"/>
    </location>
</feature>
<dbReference type="Gene3D" id="3.30.70.1320">
    <property type="entry name" value="Multidrug efflux transporter AcrB pore domain like"/>
    <property type="match status" value="1"/>
</dbReference>
<feature type="transmembrane region" description="Helical" evidence="9">
    <location>
        <begin position="1023"/>
        <end position="1048"/>
    </location>
</feature>
<keyword evidence="4" id="KW-0997">Cell inner membrane</keyword>
<feature type="region of interest" description="Disordered" evidence="8">
    <location>
        <begin position="789"/>
        <end position="865"/>
    </location>
</feature>
<dbReference type="SUPFAM" id="SSF82693">
    <property type="entry name" value="Multidrug efflux transporter AcrB pore domain, PN1, PN2, PC1 and PC2 subdomains"/>
    <property type="match status" value="3"/>
</dbReference>
<dbReference type="PANTHER" id="PTHR32063">
    <property type="match status" value="1"/>
</dbReference>
<dbReference type="Gene3D" id="3.30.70.1440">
    <property type="entry name" value="Multidrug efflux transporter AcrB pore domain"/>
    <property type="match status" value="2"/>
</dbReference>
<evidence type="ECO:0000313" key="11">
    <source>
        <dbReference type="Proteomes" id="UP000305654"/>
    </source>
</evidence>
<dbReference type="PANTHER" id="PTHR32063:SF34">
    <property type="entry name" value="MULTIDRUG RESISTANCE PROTEIN MDTC"/>
    <property type="match status" value="1"/>
</dbReference>
<feature type="transmembrane region" description="Helical" evidence="9">
    <location>
        <begin position="431"/>
        <end position="457"/>
    </location>
</feature>
<dbReference type="Gene3D" id="3.30.2090.10">
    <property type="entry name" value="Multidrug efflux transporter AcrB TolC docking domain, DN and DC subdomains"/>
    <property type="match status" value="3"/>
</dbReference>
<evidence type="ECO:0000256" key="3">
    <source>
        <dbReference type="ARBA" id="ARBA00022475"/>
    </source>
</evidence>
<comment type="caution">
    <text evidence="10">The sequence shown here is derived from an EMBL/GenBank/DDBJ whole genome shotgun (WGS) entry which is preliminary data.</text>
</comment>
<organism evidence="10 11">
    <name type="scientific">Lichenicoccus roseus</name>
    <dbReference type="NCBI Taxonomy" id="2683649"/>
    <lineage>
        <taxon>Bacteria</taxon>
        <taxon>Pseudomonadati</taxon>
        <taxon>Pseudomonadota</taxon>
        <taxon>Alphaproteobacteria</taxon>
        <taxon>Acetobacterales</taxon>
        <taxon>Acetobacteraceae</taxon>
        <taxon>Lichenicoccus</taxon>
    </lineage>
</organism>
<dbReference type="SUPFAM" id="SSF82714">
    <property type="entry name" value="Multidrug efflux transporter AcrB TolC docking domain, DN and DC subdomains"/>
    <property type="match status" value="2"/>
</dbReference>
<feature type="transmembrane region" description="Helical" evidence="9">
    <location>
        <begin position="360"/>
        <end position="381"/>
    </location>
</feature>
<evidence type="ECO:0000256" key="4">
    <source>
        <dbReference type="ARBA" id="ARBA00022519"/>
    </source>
</evidence>